<dbReference type="PANTHER" id="PTHR37984:SF8">
    <property type="entry name" value="CCHC-TYPE DOMAIN-CONTAINING PROTEIN"/>
    <property type="match status" value="1"/>
</dbReference>
<dbReference type="InterPro" id="IPR050951">
    <property type="entry name" value="Retrovirus_Pol_polyprotein"/>
</dbReference>
<keyword evidence="8" id="KW-1185">Reference proteome</keyword>
<dbReference type="FunFam" id="3.30.70.270:FF:000026">
    <property type="entry name" value="Transposon Ty3-G Gag-Pol polyprotein"/>
    <property type="match status" value="1"/>
</dbReference>
<dbReference type="Gene3D" id="4.10.60.10">
    <property type="entry name" value="Zinc finger, CCHC-type"/>
    <property type="match status" value="1"/>
</dbReference>
<reference evidence="7 8" key="1">
    <citation type="journal article" date="2022" name="Nat. Ecol. Evol.">
        <title>A masculinizing supergene underlies an exaggerated male reproductive morph in a spider.</title>
        <authorList>
            <person name="Hendrickx F."/>
            <person name="De Corte Z."/>
            <person name="Sonet G."/>
            <person name="Van Belleghem S.M."/>
            <person name="Kostlbacher S."/>
            <person name="Vangestel C."/>
        </authorList>
    </citation>
    <scope>NUCLEOTIDE SEQUENCE [LARGE SCALE GENOMIC DNA]</scope>
    <source>
        <strain evidence="7">W744_W776</strain>
    </source>
</reference>
<dbReference type="GO" id="GO:0008270">
    <property type="term" value="F:zinc ion binding"/>
    <property type="evidence" value="ECO:0007669"/>
    <property type="project" value="UniProtKB-KW"/>
</dbReference>
<keyword evidence="5" id="KW-0863">Zinc-finger</keyword>
<dbReference type="FunFam" id="3.10.20.370:FF:000001">
    <property type="entry name" value="Retrovirus-related Pol polyprotein from transposon 17.6-like protein"/>
    <property type="match status" value="1"/>
</dbReference>
<dbReference type="GO" id="GO:0003676">
    <property type="term" value="F:nucleic acid binding"/>
    <property type="evidence" value="ECO:0007669"/>
    <property type="project" value="InterPro"/>
</dbReference>
<keyword evidence="1" id="KW-0808">Transferase</keyword>
<feature type="domain" description="CCHC-type" evidence="6">
    <location>
        <begin position="245"/>
        <end position="259"/>
    </location>
</feature>
<protein>
    <recommendedName>
        <fullName evidence="6">CCHC-type domain-containing protein</fullName>
    </recommendedName>
</protein>
<dbReference type="CDD" id="cd09274">
    <property type="entry name" value="RNase_HI_RT_Ty3"/>
    <property type="match status" value="1"/>
</dbReference>
<organism evidence="7 8">
    <name type="scientific">Oedothorax gibbosus</name>
    <dbReference type="NCBI Taxonomy" id="931172"/>
    <lineage>
        <taxon>Eukaryota</taxon>
        <taxon>Metazoa</taxon>
        <taxon>Ecdysozoa</taxon>
        <taxon>Arthropoda</taxon>
        <taxon>Chelicerata</taxon>
        <taxon>Arachnida</taxon>
        <taxon>Araneae</taxon>
        <taxon>Araneomorphae</taxon>
        <taxon>Entelegynae</taxon>
        <taxon>Araneoidea</taxon>
        <taxon>Linyphiidae</taxon>
        <taxon>Erigoninae</taxon>
        <taxon>Oedothorax</taxon>
    </lineage>
</organism>
<dbReference type="Pfam" id="PF17919">
    <property type="entry name" value="RT_RNaseH_2"/>
    <property type="match status" value="1"/>
</dbReference>
<evidence type="ECO:0000256" key="4">
    <source>
        <dbReference type="ARBA" id="ARBA00022918"/>
    </source>
</evidence>
<evidence type="ECO:0000313" key="8">
    <source>
        <dbReference type="Proteomes" id="UP000827092"/>
    </source>
</evidence>
<evidence type="ECO:0000256" key="1">
    <source>
        <dbReference type="ARBA" id="ARBA00022695"/>
    </source>
</evidence>
<dbReference type="EMBL" id="JAFNEN010000767">
    <property type="protein sequence ID" value="KAG8177625.1"/>
    <property type="molecule type" value="Genomic_DNA"/>
</dbReference>
<dbReference type="PANTHER" id="PTHR37984">
    <property type="entry name" value="PROTEIN CBG26694"/>
    <property type="match status" value="1"/>
</dbReference>
<keyword evidence="4" id="KW-0695">RNA-directed DNA polymerase</keyword>
<dbReference type="InterPro" id="IPR001878">
    <property type="entry name" value="Znf_CCHC"/>
</dbReference>
<dbReference type="PROSITE" id="PS50158">
    <property type="entry name" value="ZF_CCHC"/>
    <property type="match status" value="1"/>
</dbReference>
<dbReference type="GO" id="GO:0003964">
    <property type="term" value="F:RNA-directed DNA polymerase activity"/>
    <property type="evidence" value="ECO:0007669"/>
    <property type="project" value="UniProtKB-KW"/>
</dbReference>
<dbReference type="InterPro" id="IPR043128">
    <property type="entry name" value="Rev_trsase/Diguanyl_cyclase"/>
</dbReference>
<keyword evidence="5" id="KW-0862">Zinc</keyword>
<keyword evidence="5" id="KW-0479">Metal-binding</keyword>
<keyword evidence="2" id="KW-0540">Nuclease</keyword>
<comment type="caution">
    <text evidence="7">The sequence shown here is derived from an EMBL/GenBank/DDBJ whole genome shotgun (WGS) entry which is preliminary data.</text>
</comment>
<sequence>MDFFRPPPALDFTETNLAESWKRWRQCFENFMLAAEKTTKPEKTKIAIILSCIGQEGVEVYNSFVFEAGKETLQEVLSKFGNYCAPKKNVVFERFNFFRCFQKGQNIESFVTELKILAGTCEFKEDRDDLIRDRVVIGIRDVGMQERLLQEPDLSLDRAVEFVRTSSKRQIASMNAGPSVNAVAQDLHQGRGSGGSRSMNTGPFVNTVAPDLHRGRGSGGSRLFRCQACGRIHPQRGCPAQGKPCFRCGDMGHFRNMCRGKQRPIARSLEVQEIAATHRRITSDESDSSEVPLFIDSLDSMVSERSNEWTKVITVHLNQCLFTVTFKLDIGAEANILPLNAICGLESKIQLEKTNTVLVSYGNFKIKPLGVVMLECSYDNFSPVGIKFFIVDTNSKPLLGLNACQKLNLIQRICEVKGDQKSEILEIYQDVFKGLGTFPDDPYHVELKPDSVGVVHPPRRVPQVIRGKLKDTLDDLENRGIIEKADPGHLKGIADMPIPTSKSEVRRLLGMINFLSKFLPNASKLTAPLRELVKDKSEFVWGTEQSVAFNAIKSALSSPPVLRVFGGSSDIVIQCDSSKDGLGSCLMQNSQPVSFVSRSLTNTEKNYAQIEKELLAVVFSCEKFHNYIYGRKVVVQSDHRPLVSIIQKPMSNISSRLQKMVLKLLKYNLEIIYVPGKLMFLADTLSRSFSASDSVQDDREMFNVIHNVAKYVPMSDSRKNDFVNETKNDRDLQMVSQYIQEGFPGVKKMPFSVRQYHKIKDDLHMNEDILRVMD</sequence>
<name>A0AAV6U021_9ARAC</name>
<dbReference type="CDD" id="cd05481">
    <property type="entry name" value="retropepsin_like_LTR_1"/>
    <property type="match status" value="1"/>
</dbReference>
<evidence type="ECO:0000256" key="5">
    <source>
        <dbReference type="PROSITE-ProRule" id="PRU00047"/>
    </source>
</evidence>
<dbReference type="GO" id="GO:0004519">
    <property type="term" value="F:endonuclease activity"/>
    <property type="evidence" value="ECO:0007669"/>
    <property type="project" value="UniProtKB-KW"/>
</dbReference>
<evidence type="ECO:0000259" key="6">
    <source>
        <dbReference type="PROSITE" id="PS50158"/>
    </source>
</evidence>
<dbReference type="Proteomes" id="UP000827092">
    <property type="component" value="Unassembled WGS sequence"/>
</dbReference>
<dbReference type="InterPro" id="IPR043502">
    <property type="entry name" value="DNA/RNA_pol_sf"/>
</dbReference>
<gene>
    <name evidence="7" type="ORF">JTE90_019652</name>
</gene>
<keyword evidence="1" id="KW-0548">Nucleotidyltransferase</keyword>
<evidence type="ECO:0000256" key="3">
    <source>
        <dbReference type="ARBA" id="ARBA00022759"/>
    </source>
</evidence>
<accession>A0AAV6U021</accession>
<dbReference type="Gene3D" id="3.30.70.270">
    <property type="match status" value="1"/>
</dbReference>
<dbReference type="AlphaFoldDB" id="A0AAV6U021"/>
<proteinExistence type="predicted"/>
<evidence type="ECO:0000313" key="7">
    <source>
        <dbReference type="EMBL" id="KAG8177625.1"/>
    </source>
</evidence>
<dbReference type="InterPro" id="IPR041577">
    <property type="entry name" value="RT_RNaseH_2"/>
</dbReference>
<keyword evidence="3" id="KW-0378">Hydrolase</keyword>
<dbReference type="SUPFAM" id="SSF56672">
    <property type="entry name" value="DNA/RNA polymerases"/>
    <property type="match status" value="1"/>
</dbReference>
<keyword evidence="3" id="KW-0255">Endonuclease</keyword>
<evidence type="ECO:0000256" key="2">
    <source>
        <dbReference type="ARBA" id="ARBA00022722"/>
    </source>
</evidence>